<keyword evidence="1" id="KW-1133">Transmembrane helix</keyword>
<gene>
    <name evidence="2" type="ORF">EB796_016920</name>
</gene>
<keyword evidence="3" id="KW-1185">Reference proteome</keyword>
<evidence type="ECO:0000313" key="3">
    <source>
        <dbReference type="Proteomes" id="UP000593567"/>
    </source>
</evidence>
<dbReference type="PANTHER" id="PTHR46830:SF2">
    <property type="entry name" value="ALPHA-1,4-N-ACETYLGLUCOSAMINYLTRANSFERASE"/>
    <property type="match status" value="1"/>
</dbReference>
<dbReference type="AlphaFoldDB" id="A0A7J7JG19"/>
<sequence length="595" mass="68345">MLTSLKHKCSVSTISVCILFGFLLAALFVLTTPSTNRKILGGQFNGFKDCPKQAAKLKEKVVEKVVYVERTSPVPVDDRNEQEDVFASSNDVHSQSRELKYPLMLYGGFDATPESSEIVGADEGAANMVFLVWCKKNRLFEFKHMLSVLSAIKVQQPLKVILYHWPGKPPIEDLYNNWLTQLKTTFYNFEVAILPESISPPTACVDIYQQANYLSSIFKTFQYGGIFINENIVLHRPVNKFRTAKSHAFVRSNGVPGVLVGKEVLPEHIVHPVGADACANHNRISESSAEFCVSMDVDKLYPRDIMIEDTQFAKIARKLFYGSEEKKEPKYDLTDPIPNIGHFYLIGENTINFFIYLSVYSMISILQVDMVYVHGDIEPTGDYWRRLLDTNKVKFVYCPPIQTVFGNPVDENDKFHGKDILSVYFLYLYGGVFIDWDAIFTRPIDKTIMGYDAVLGYDWFIPNEAPTFPEVINPGVLAAKRHSVFISMWLEKYKDFGRKGGFYYTGLLVPYKLYEQYPETVRLDRKFQVICWQQTCHPPWMDGYTKPNFHSEFDWEEVYSVHFTYPDPREFYSENALKNATTMIGRMGQKVMGWS</sequence>
<keyword evidence="1" id="KW-0472">Membrane</keyword>
<comment type="caution">
    <text evidence="2">The sequence shown here is derived from an EMBL/GenBank/DDBJ whole genome shotgun (WGS) entry which is preliminary data.</text>
</comment>
<dbReference type="PANTHER" id="PTHR46830">
    <property type="entry name" value="TRANSFERASE, PUTATIVE-RELATED"/>
    <property type="match status" value="1"/>
</dbReference>
<keyword evidence="1" id="KW-0812">Transmembrane</keyword>
<name>A0A7J7JG19_BUGNE</name>
<dbReference type="OrthoDB" id="409543at2759"/>
<dbReference type="InterPro" id="IPR029044">
    <property type="entry name" value="Nucleotide-diphossugar_trans"/>
</dbReference>
<accession>A0A7J7JG19</accession>
<proteinExistence type="predicted"/>
<feature type="transmembrane region" description="Helical" evidence="1">
    <location>
        <begin position="12"/>
        <end position="30"/>
    </location>
</feature>
<dbReference type="EMBL" id="VXIV02002535">
    <property type="protein sequence ID" value="KAF6024773.1"/>
    <property type="molecule type" value="Genomic_DNA"/>
</dbReference>
<reference evidence="2" key="1">
    <citation type="submission" date="2020-06" db="EMBL/GenBank/DDBJ databases">
        <title>Draft genome of Bugula neritina, a colonial animal packing powerful symbionts and potential medicines.</title>
        <authorList>
            <person name="Rayko M."/>
        </authorList>
    </citation>
    <scope>NUCLEOTIDE SEQUENCE [LARGE SCALE GENOMIC DNA]</scope>
    <source>
        <strain evidence="2">Kwan_BN1</strain>
    </source>
</reference>
<dbReference type="Gene3D" id="3.90.550.20">
    <property type="match status" value="1"/>
</dbReference>
<evidence type="ECO:0000313" key="2">
    <source>
        <dbReference type="EMBL" id="KAF6024773.1"/>
    </source>
</evidence>
<evidence type="ECO:0000256" key="1">
    <source>
        <dbReference type="SAM" id="Phobius"/>
    </source>
</evidence>
<protein>
    <submittedName>
        <fullName evidence="2">Uncharacterized protein</fullName>
    </submittedName>
</protein>
<organism evidence="2 3">
    <name type="scientific">Bugula neritina</name>
    <name type="common">Brown bryozoan</name>
    <name type="synonym">Sertularia neritina</name>
    <dbReference type="NCBI Taxonomy" id="10212"/>
    <lineage>
        <taxon>Eukaryota</taxon>
        <taxon>Metazoa</taxon>
        <taxon>Spiralia</taxon>
        <taxon>Lophotrochozoa</taxon>
        <taxon>Bryozoa</taxon>
        <taxon>Gymnolaemata</taxon>
        <taxon>Cheilostomatida</taxon>
        <taxon>Flustrina</taxon>
        <taxon>Buguloidea</taxon>
        <taxon>Bugulidae</taxon>
        <taxon>Bugula</taxon>
    </lineage>
</organism>
<dbReference type="Proteomes" id="UP000593567">
    <property type="component" value="Unassembled WGS sequence"/>
</dbReference>
<dbReference type="SUPFAM" id="SSF53448">
    <property type="entry name" value="Nucleotide-diphospho-sugar transferases"/>
    <property type="match status" value="1"/>
</dbReference>